<name>A0A128F151_9GAMM</name>
<feature type="transmembrane region" description="Helical" evidence="5">
    <location>
        <begin position="379"/>
        <end position="397"/>
    </location>
</feature>
<feature type="transmembrane region" description="Helical" evidence="5">
    <location>
        <begin position="353"/>
        <end position="373"/>
    </location>
</feature>
<organism evidence="7 8">
    <name type="scientific">Grimontia celer</name>
    <dbReference type="NCBI Taxonomy" id="1796497"/>
    <lineage>
        <taxon>Bacteria</taxon>
        <taxon>Pseudomonadati</taxon>
        <taxon>Pseudomonadota</taxon>
        <taxon>Gammaproteobacteria</taxon>
        <taxon>Vibrionales</taxon>
        <taxon>Vibrionaceae</taxon>
        <taxon>Grimontia</taxon>
    </lineage>
</organism>
<keyword evidence="4 5" id="KW-0472">Membrane</keyword>
<evidence type="ECO:0000256" key="4">
    <source>
        <dbReference type="ARBA" id="ARBA00023136"/>
    </source>
</evidence>
<dbReference type="PANTHER" id="PTHR37422:SF13">
    <property type="entry name" value="LIPOPOLYSACCHARIDE BIOSYNTHESIS PROTEIN PA4999-RELATED"/>
    <property type="match status" value="1"/>
</dbReference>
<dbReference type="GO" id="GO:0016874">
    <property type="term" value="F:ligase activity"/>
    <property type="evidence" value="ECO:0007669"/>
    <property type="project" value="UniProtKB-KW"/>
</dbReference>
<evidence type="ECO:0000259" key="6">
    <source>
        <dbReference type="Pfam" id="PF04932"/>
    </source>
</evidence>
<feature type="transmembrane region" description="Helical" evidence="5">
    <location>
        <begin position="20"/>
        <end position="36"/>
    </location>
</feature>
<evidence type="ECO:0000256" key="3">
    <source>
        <dbReference type="ARBA" id="ARBA00022989"/>
    </source>
</evidence>
<feature type="transmembrane region" description="Helical" evidence="5">
    <location>
        <begin position="204"/>
        <end position="220"/>
    </location>
</feature>
<feature type="transmembrane region" description="Helical" evidence="5">
    <location>
        <begin position="145"/>
        <end position="167"/>
    </location>
</feature>
<feature type="transmembrane region" description="Helical" evidence="5">
    <location>
        <begin position="71"/>
        <end position="91"/>
    </location>
</feature>
<keyword evidence="7" id="KW-0436">Ligase</keyword>
<dbReference type="GO" id="GO:0016020">
    <property type="term" value="C:membrane"/>
    <property type="evidence" value="ECO:0007669"/>
    <property type="project" value="UniProtKB-SubCell"/>
</dbReference>
<keyword evidence="8" id="KW-1185">Reference proteome</keyword>
<dbReference type="EMBL" id="FIZX01000001">
    <property type="protein sequence ID" value="CZF80160.1"/>
    <property type="molecule type" value="Genomic_DNA"/>
</dbReference>
<dbReference type="PANTHER" id="PTHR37422">
    <property type="entry name" value="TEICHURONIC ACID BIOSYNTHESIS PROTEIN TUAE"/>
    <property type="match status" value="1"/>
</dbReference>
<dbReference type="RefSeq" id="WP_062662901.1">
    <property type="nucleotide sequence ID" value="NZ_FIZX01000001.1"/>
</dbReference>
<sequence length="409" mass="45759">MTVITFQNFASQSKQRLEELFLLSPLAVLFFCIFNIADTKSILSRLIPIVSVYCLFFYRNAIKQNWQRASIHPLMICSLLAFFYFGLSHLIRGDNFGYSRTLVTGLAYLLLLPWQKLPRKLLASSLPVAAIFCGLNAMYEFWGMGIQRVGLATNPIPYALFCAVMVLGSLHQLLVTQSWGIRLVSGLGIGFAGMALVLTDVRGVILFLPIVMVFLALRMLPLSGRAYLAVLLTIATVCGLGYKAFEEKIDQRIELTEKEFKLIEHGNFNTSIGTRFTLWLQGKETALQAPIWGVGDQALHADIKALPLRDTTISPHLHNQYIDTLARYGVIGLFILLAWMVSPLFYVKPKGGVGVRFEPLLSSVILMIALAGLTDVPFHHTHLVYLFTLFTGAWLMMPNEDSASRFITE</sequence>
<evidence type="ECO:0000256" key="2">
    <source>
        <dbReference type="ARBA" id="ARBA00022692"/>
    </source>
</evidence>
<comment type="subcellular location">
    <subcellularLocation>
        <location evidence="1">Membrane</location>
        <topology evidence="1">Multi-pass membrane protein</topology>
    </subcellularLocation>
</comment>
<evidence type="ECO:0000256" key="1">
    <source>
        <dbReference type="ARBA" id="ARBA00004141"/>
    </source>
</evidence>
<keyword evidence="3 5" id="KW-1133">Transmembrane helix</keyword>
<dbReference type="InterPro" id="IPR051533">
    <property type="entry name" value="WaaL-like"/>
</dbReference>
<dbReference type="OrthoDB" id="6358855at2"/>
<proteinExistence type="predicted"/>
<dbReference type="Pfam" id="PF04932">
    <property type="entry name" value="Wzy_C"/>
    <property type="match status" value="1"/>
</dbReference>
<gene>
    <name evidence="7" type="ORF">GCE9029_01893</name>
</gene>
<reference evidence="8" key="1">
    <citation type="submission" date="2016-02" db="EMBL/GenBank/DDBJ databases">
        <authorList>
            <person name="Rodrigo-Torres Lidia"/>
            <person name="Arahal R.David."/>
        </authorList>
    </citation>
    <scope>NUCLEOTIDE SEQUENCE [LARGE SCALE GENOMIC DNA]</scope>
    <source>
        <strain evidence="8">CECT 9029</strain>
    </source>
</reference>
<feature type="transmembrane region" description="Helical" evidence="5">
    <location>
        <begin position="325"/>
        <end position="346"/>
    </location>
</feature>
<accession>A0A128F151</accession>
<evidence type="ECO:0000313" key="8">
    <source>
        <dbReference type="Proteomes" id="UP000071641"/>
    </source>
</evidence>
<dbReference type="Proteomes" id="UP000071641">
    <property type="component" value="Unassembled WGS sequence"/>
</dbReference>
<feature type="transmembrane region" description="Helical" evidence="5">
    <location>
        <begin position="179"/>
        <end position="198"/>
    </location>
</feature>
<feature type="domain" description="O-antigen ligase-related" evidence="6">
    <location>
        <begin position="191"/>
        <end position="337"/>
    </location>
</feature>
<dbReference type="InterPro" id="IPR007016">
    <property type="entry name" value="O-antigen_ligase-rel_domated"/>
</dbReference>
<protein>
    <submittedName>
        <fullName evidence="7">O-Antigen ligase</fullName>
    </submittedName>
</protein>
<keyword evidence="2 5" id="KW-0812">Transmembrane</keyword>
<feature type="transmembrane region" description="Helical" evidence="5">
    <location>
        <begin position="121"/>
        <end position="139"/>
    </location>
</feature>
<feature type="transmembrane region" description="Helical" evidence="5">
    <location>
        <begin position="227"/>
        <end position="245"/>
    </location>
</feature>
<evidence type="ECO:0000256" key="5">
    <source>
        <dbReference type="SAM" id="Phobius"/>
    </source>
</evidence>
<dbReference type="STRING" id="1796497.GCE9029_01893"/>
<evidence type="ECO:0000313" key="7">
    <source>
        <dbReference type="EMBL" id="CZF80160.1"/>
    </source>
</evidence>
<feature type="transmembrane region" description="Helical" evidence="5">
    <location>
        <begin position="42"/>
        <end position="59"/>
    </location>
</feature>
<dbReference type="AlphaFoldDB" id="A0A128F151"/>